<sequence length="24" mass="2965">MIYGECTRNSKSRHFRPYKVKFLC</sequence>
<dbReference type="EMBL" id="GGEC01080553">
    <property type="protein sequence ID" value="MBX61037.1"/>
    <property type="molecule type" value="Transcribed_RNA"/>
</dbReference>
<proteinExistence type="predicted"/>
<organism evidence="1">
    <name type="scientific">Rhizophora mucronata</name>
    <name type="common">Asiatic mangrove</name>
    <dbReference type="NCBI Taxonomy" id="61149"/>
    <lineage>
        <taxon>Eukaryota</taxon>
        <taxon>Viridiplantae</taxon>
        <taxon>Streptophyta</taxon>
        <taxon>Embryophyta</taxon>
        <taxon>Tracheophyta</taxon>
        <taxon>Spermatophyta</taxon>
        <taxon>Magnoliopsida</taxon>
        <taxon>eudicotyledons</taxon>
        <taxon>Gunneridae</taxon>
        <taxon>Pentapetalae</taxon>
        <taxon>rosids</taxon>
        <taxon>fabids</taxon>
        <taxon>Malpighiales</taxon>
        <taxon>Rhizophoraceae</taxon>
        <taxon>Rhizophora</taxon>
    </lineage>
</organism>
<evidence type="ECO:0000313" key="1">
    <source>
        <dbReference type="EMBL" id="MBX61037.1"/>
    </source>
</evidence>
<protein>
    <submittedName>
        <fullName evidence="1">Uncharacterized protein</fullName>
    </submittedName>
</protein>
<accession>A0A2P2Q243</accession>
<dbReference type="AlphaFoldDB" id="A0A2P2Q243"/>
<reference evidence="1" key="1">
    <citation type="submission" date="2018-02" db="EMBL/GenBank/DDBJ databases">
        <title>Rhizophora mucronata_Transcriptome.</title>
        <authorList>
            <person name="Meera S.P."/>
            <person name="Sreeshan A."/>
            <person name="Augustine A."/>
        </authorList>
    </citation>
    <scope>NUCLEOTIDE SEQUENCE</scope>
    <source>
        <tissue evidence="1">Leaf</tissue>
    </source>
</reference>
<name>A0A2P2Q243_RHIMU</name>